<dbReference type="GO" id="GO:0016054">
    <property type="term" value="P:organic acid catabolic process"/>
    <property type="evidence" value="ECO:0007669"/>
    <property type="project" value="UniProtKB-ARBA"/>
</dbReference>
<dbReference type="SUPFAM" id="SSF51735">
    <property type="entry name" value="NAD(P)-binding Rossmann-fold domains"/>
    <property type="match status" value="1"/>
</dbReference>
<dbReference type="InterPro" id="IPR006114">
    <property type="entry name" value="6PGDH_C"/>
</dbReference>
<dbReference type="GO" id="GO:0006098">
    <property type="term" value="P:pentose-phosphate shunt"/>
    <property type="evidence" value="ECO:0007669"/>
    <property type="project" value="InterPro"/>
</dbReference>
<evidence type="ECO:0000256" key="2">
    <source>
        <dbReference type="ARBA" id="ARBA00023002"/>
    </source>
</evidence>
<dbReference type="NCBIfam" id="NF007161">
    <property type="entry name" value="PRK09599.1"/>
    <property type="match status" value="1"/>
</dbReference>
<dbReference type="PRINTS" id="PR00076">
    <property type="entry name" value="6PGDHDRGNASE"/>
</dbReference>
<dbReference type="Proteomes" id="UP000183206">
    <property type="component" value="Unassembled WGS sequence"/>
</dbReference>
<evidence type="ECO:0000256" key="3">
    <source>
        <dbReference type="ARBA" id="ARBA00023064"/>
    </source>
</evidence>
<dbReference type="PANTHER" id="PTHR11811">
    <property type="entry name" value="6-PHOSPHOGLUCONATE DEHYDROGENASE"/>
    <property type="match status" value="1"/>
</dbReference>
<keyword evidence="3" id="KW-0311">Gluconate utilization</keyword>
<reference evidence="5 6" key="1">
    <citation type="journal article" date="2016" name="Environ. Microbiol.">
        <title>Genomic resolution of a cold subsurface aquifer community provides metabolic insights for novel microbes adapted to high CO concentrations.</title>
        <authorList>
            <person name="Probst A.J."/>
            <person name="Castelle C.J."/>
            <person name="Singh A."/>
            <person name="Brown C.T."/>
            <person name="Anantharaman K."/>
            <person name="Sharon I."/>
            <person name="Hug L.A."/>
            <person name="Burstein D."/>
            <person name="Emerson J.B."/>
            <person name="Thomas B.C."/>
            <person name="Banfield J.F."/>
        </authorList>
    </citation>
    <scope>NUCLEOTIDE SEQUENCE [LARGE SCALE GENOMIC DNA]</scope>
    <source>
        <strain evidence="5">CG1_02_47_685</strain>
    </source>
</reference>
<dbReference type="InterPro" id="IPR006115">
    <property type="entry name" value="6PGDH_NADP-bd"/>
</dbReference>
<dbReference type="PROSITE" id="PS00895">
    <property type="entry name" value="3_HYDROXYISOBUT_DH"/>
    <property type="match status" value="1"/>
</dbReference>
<dbReference type="SMART" id="SM01350">
    <property type="entry name" value="6PGD"/>
    <property type="match status" value="1"/>
</dbReference>
<keyword evidence="2" id="KW-0560">Oxidoreductase</keyword>
<dbReference type="STRING" id="1805282.AUJ44_03365"/>
<gene>
    <name evidence="5" type="ORF">AUJ44_03365</name>
</gene>
<dbReference type="EMBL" id="MNVO01000051">
    <property type="protein sequence ID" value="OIO32027.1"/>
    <property type="molecule type" value="Genomic_DNA"/>
</dbReference>
<dbReference type="AlphaFoldDB" id="A0A1J4V7M8"/>
<dbReference type="InterPro" id="IPR036291">
    <property type="entry name" value="NAD(P)-bd_dom_sf"/>
</dbReference>
<name>A0A1J4V7M8_9BACT</name>
<proteinExistence type="inferred from homology"/>
<protein>
    <submittedName>
        <fullName evidence="5">6-phosphogluconate dehydrogenase (Decarboxylating)</fullName>
    </submittedName>
</protein>
<comment type="similarity">
    <text evidence="1">Belongs to the 6-phosphogluconate dehydrogenase family.</text>
</comment>
<dbReference type="InterPro" id="IPR013328">
    <property type="entry name" value="6PGD_dom2"/>
</dbReference>
<dbReference type="Gene3D" id="1.10.1040.10">
    <property type="entry name" value="N-(1-d-carboxylethyl)-l-norvaline Dehydrogenase, domain 2"/>
    <property type="match status" value="1"/>
</dbReference>
<accession>A0A1J4V7M8</accession>
<feature type="domain" description="6-phosphogluconate dehydrogenase C-terminal" evidence="4">
    <location>
        <begin position="169"/>
        <end position="302"/>
    </location>
</feature>
<dbReference type="Pfam" id="PF03446">
    <property type="entry name" value="NAD_binding_2"/>
    <property type="match status" value="1"/>
</dbReference>
<evidence type="ECO:0000259" key="4">
    <source>
        <dbReference type="SMART" id="SM01350"/>
    </source>
</evidence>
<dbReference type="InterPro" id="IPR004849">
    <property type="entry name" value="6DGDH_YqeC"/>
</dbReference>
<dbReference type="GO" id="GO:0050661">
    <property type="term" value="F:NADP binding"/>
    <property type="evidence" value="ECO:0007669"/>
    <property type="project" value="InterPro"/>
</dbReference>
<dbReference type="InterPro" id="IPR006183">
    <property type="entry name" value="Pgluconate_DH"/>
</dbReference>
<dbReference type="SUPFAM" id="SSF48179">
    <property type="entry name" value="6-phosphogluconate dehydrogenase C-terminal domain-like"/>
    <property type="match status" value="1"/>
</dbReference>
<comment type="caution">
    <text evidence="5">The sequence shown here is derived from an EMBL/GenBank/DDBJ whole genome shotgun (WGS) entry which is preliminary data.</text>
</comment>
<dbReference type="InterPro" id="IPR008927">
    <property type="entry name" value="6-PGluconate_DH-like_C_sf"/>
</dbReference>
<evidence type="ECO:0000313" key="6">
    <source>
        <dbReference type="Proteomes" id="UP000183206"/>
    </source>
</evidence>
<sequence length="303" mass="32867">MDKKEIGYVGLGKMGKNMVTRLVEKGWGVVATDVSTEAVKEISVIGARGVVNVQELVGALSSPRLLWVMVPHQVVDTVLQELVSSLSPGDVVIDGGNSNYKDTMRRAEELGAKGVEYLDAGTSGGPGGARNGACVMVGGKRELFNRYEELFRDMAAPDAYGYMGKSGSGHFVKMVHNGIEYGMMQAIAEGFSLMKSSDLEPDLKEVARIYDHQSVIESRLIQWLGEAYERYGVGLNEISGKVSHSGEGLWTVEAAREIGVPVAVIEESLKFREDSQSNPSYTGQVVSALRNMFGGHEVKKEKE</sequence>
<dbReference type="Pfam" id="PF00393">
    <property type="entry name" value="6PGD"/>
    <property type="match status" value="1"/>
</dbReference>
<dbReference type="InterPro" id="IPR002204">
    <property type="entry name" value="3-OH-isobutyrate_DH-rel_CS"/>
</dbReference>
<dbReference type="NCBIfam" id="TIGR00872">
    <property type="entry name" value="gnd_rel"/>
    <property type="match status" value="1"/>
</dbReference>
<evidence type="ECO:0000256" key="1">
    <source>
        <dbReference type="ARBA" id="ARBA00008419"/>
    </source>
</evidence>
<dbReference type="GO" id="GO:0004616">
    <property type="term" value="F:phosphogluconate dehydrogenase (decarboxylating) activity"/>
    <property type="evidence" value="ECO:0007669"/>
    <property type="project" value="InterPro"/>
</dbReference>
<dbReference type="Gene3D" id="3.40.50.720">
    <property type="entry name" value="NAD(P)-binding Rossmann-like Domain"/>
    <property type="match status" value="1"/>
</dbReference>
<dbReference type="GO" id="GO:0019521">
    <property type="term" value="P:D-gluconate metabolic process"/>
    <property type="evidence" value="ECO:0007669"/>
    <property type="project" value="UniProtKB-KW"/>
</dbReference>
<evidence type="ECO:0000313" key="5">
    <source>
        <dbReference type="EMBL" id="OIO32027.1"/>
    </source>
</evidence>
<organism evidence="5 6">
    <name type="scientific">Candidatus Nomurabacteria bacterium CG1_02_47_685</name>
    <dbReference type="NCBI Taxonomy" id="1805282"/>
    <lineage>
        <taxon>Bacteria</taxon>
        <taxon>Candidatus Nomuraibacteriota</taxon>
    </lineage>
</organism>